<dbReference type="HOGENOM" id="CLU_2863786_0_0_6"/>
<dbReference type="KEGG" id="gps:C427_0794"/>
<dbReference type="eggNOG" id="COG0668">
    <property type="taxonomic scope" value="Bacteria"/>
</dbReference>
<feature type="compositionally biased region" description="Basic and acidic residues" evidence="1">
    <location>
        <begin position="40"/>
        <end position="64"/>
    </location>
</feature>
<dbReference type="PATRIC" id="fig|1129794.4.peg.784"/>
<organism evidence="2 3">
    <name type="scientific">Paraglaciecola psychrophila 170</name>
    <dbReference type="NCBI Taxonomy" id="1129794"/>
    <lineage>
        <taxon>Bacteria</taxon>
        <taxon>Pseudomonadati</taxon>
        <taxon>Pseudomonadota</taxon>
        <taxon>Gammaproteobacteria</taxon>
        <taxon>Alteromonadales</taxon>
        <taxon>Alteromonadaceae</taxon>
        <taxon>Paraglaciecola</taxon>
    </lineage>
</organism>
<dbReference type="AlphaFoldDB" id="M4RJY4"/>
<protein>
    <submittedName>
        <fullName evidence="2">Mechanosensitive ion channel MscS</fullName>
    </submittedName>
</protein>
<reference evidence="2 3" key="1">
    <citation type="journal article" date="2013" name="Genome Announc.">
        <title>Complete Genome Sequence of Glaciecola psychrophila Strain 170T.</title>
        <authorList>
            <person name="Yin J."/>
            <person name="Chen J."/>
            <person name="Liu G."/>
            <person name="Yu Y."/>
            <person name="Song L."/>
            <person name="Wang X."/>
            <person name="Qu X."/>
        </authorList>
    </citation>
    <scope>NUCLEOTIDE SEQUENCE [LARGE SCALE GENOMIC DNA]</scope>
    <source>
        <strain evidence="2 3">170</strain>
    </source>
</reference>
<feature type="region of interest" description="Disordered" evidence="1">
    <location>
        <begin position="28"/>
        <end position="64"/>
    </location>
</feature>
<evidence type="ECO:0000313" key="3">
    <source>
        <dbReference type="Proteomes" id="UP000011864"/>
    </source>
</evidence>
<dbReference type="EMBL" id="CP003837">
    <property type="protein sequence ID" value="AGH42903.1"/>
    <property type="molecule type" value="Genomic_DNA"/>
</dbReference>
<dbReference type="STRING" id="1129794.C427_0794"/>
<sequence>MVDVKKALEAADILIPFAIRTLDFGAKGGEKLNDMLTPNKHNEDKDKSNNKDDSDNNDTERGSD</sequence>
<dbReference type="RefSeq" id="WP_015430404.1">
    <property type="nucleotide sequence ID" value="NC_020514.1"/>
</dbReference>
<evidence type="ECO:0000313" key="2">
    <source>
        <dbReference type="EMBL" id="AGH42903.1"/>
    </source>
</evidence>
<name>M4RJY4_9ALTE</name>
<dbReference type="Proteomes" id="UP000011864">
    <property type="component" value="Chromosome"/>
</dbReference>
<gene>
    <name evidence="2" type="ORF">C427_0794</name>
</gene>
<keyword evidence="3" id="KW-1185">Reference proteome</keyword>
<evidence type="ECO:0000256" key="1">
    <source>
        <dbReference type="SAM" id="MobiDB-lite"/>
    </source>
</evidence>
<accession>M4RJY4</accession>
<proteinExistence type="predicted"/>